<name>A0A9Y2L3B8_9RHOB</name>
<protein>
    <recommendedName>
        <fullName evidence="3">Lipoprotein</fullName>
    </recommendedName>
</protein>
<evidence type="ECO:0008006" key="3">
    <source>
        <dbReference type="Google" id="ProtNLM"/>
    </source>
</evidence>
<proteinExistence type="predicted"/>
<gene>
    <name evidence="1" type="ORF">QPJ95_04095</name>
</gene>
<dbReference type="RefSeq" id="WP_270921315.1">
    <property type="nucleotide sequence ID" value="NZ_CP127247.1"/>
</dbReference>
<dbReference type="Proteomes" id="UP001238334">
    <property type="component" value="Chromosome"/>
</dbReference>
<dbReference type="EMBL" id="CP127247">
    <property type="protein sequence ID" value="WIY26119.1"/>
    <property type="molecule type" value="Genomic_DNA"/>
</dbReference>
<reference evidence="1 2" key="1">
    <citation type="submission" date="2023-06" db="EMBL/GenBank/DDBJ databases">
        <title>Parasedimentitalea psychrophila sp. nov., a psychrophilic bacterium isolated from deep-sea sediment.</title>
        <authorList>
            <person name="Li A."/>
        </authorList>
    </citation>
    <scope>NUCLEOTIDE SEQUENCE [LARGE SCALE GENOMIC DNA]</scope>
    <source>
        <strain evidence="1 2">QS115</strain>
    </source>
</reference>
<evidence type="ECO:0000313" key="2">
    <source>
        <dbReference type="Proteomes" id="UP001238334"/>
    </source>
</evidence>
<evidence type="ECO:0000313" key="1">
    <source>
        <dbReference type="EMBL" id="WIY26119.1"/>
    </source>
</evidence>
<accession>A0A9Y2L3B8</accession>
<dbReference type="KEGG" id="ppso:QPJ95_04095"/>
<dbReference type="AlphaFoldDB" id="A0A9Y2L3B8"/>
<dbReference type="PROSITE" id="PS51257">
    <property type="entry name" value="PROKAR_LIPOPROTEIN"/>
    <property type="match status" value="1"/>
</dbReference>
<sequence>MKPFIIISITALSLTACDGIDYSSSDIDHVPPIDYSSTCFNNCGYNGTNMTAEKYFACNHEHYNREASSGCTQSMIDANSLYC</sequence>
<keyword evidence="2" id="KW-1185">Reference proteome</keyword>
<organism evidence="1 2">
    <name type="scientific">Parasedimentitalea psychrophila</name>
    <dbReference type="NCBI Taxonomy" id="2997337"/>
    <lineage>
        <taxon>Bacteria</taxon>
        <taxon>Pseudomonadati</taxon>
        <taxon>Pseudomonadota</taxon>
        <taxon>Alphaproteobacteria</taxon>
        <taxon>Rhodobacterales</taxon>
        <taxon>Paracoccaceae</taxon>
        <taxon>Parasedimentitalea</taxon>
    </lineage>
</organism>